<dbReference type="Proteomes" id="UP001595818">
    <property type="component" value="Unassembled WGS sequence"/>
</dbReference>
<organism evidence="3 4">
    <name type="scientific">Negadavirga shengliensis</name>
    <dbReference type="NCBI Taxonomy" id="1389218"/>
    <lineage>
        <taxon>Bacteria</taxon>
        <taxon>Pseudomonadati</taxon>
        <taxon>Bacteroidota</taxon>
        <taxon>Cytophagia</taxon>
        <taxon>Cytophagales</taxon>
        <taxon>Cyclobacteriaceae</taxon>
        <taxon>Negadavirga</taxon>
    </lineage>
</organism>
<feature type="transmembrane region" description="Helical" evidence="1">
    <location>
        <begin position="12"/>
        <end position="31"/>
    </location>
</feature>
<dbReference type="InterPro" id="IPR023631">
    <property type="entry name" value="Amidase_dom"/>
</dbReference>
<dbReference type="InterPro" id="IPR036928">
    <property type="entry name" value="AS_sf"/>
</dbReference>
<dbReference type="RefSeq" id="WP_377069400.1">
    <property type="nucleotide sequence ID" value="NZ_JBHSJJ010000027.1"/>
</dbReference>
<evidence type="ECO:0000313" key="3">
    <source>
        <dbReference type="EMBL" id="MFC4875003.1"/>
    </source>
</evidence>
<dbReference type="Pfam" id="PF01425">
    <property type="entry name" value="Amidase"/>
    <property type="match status" value="1"/>
</dbReference>
<dbReference type="Gene3D" id="3.90.1300.10">
    <property type="entry name" value="Amidase signature (AS) domain"/>
    <property type="match status" value="1"/>
</dbReference>
<protein>
    <submittedName>
        <fullName evidence="3">Amidase</fullName>
        <ecNumber evidence="3">3.5.1.4</ecNumber>
    </submittedName>
</protein>
<dbReference type="EC" id="3.5.1.4" evidence="3"/>
<keyword evidence="1" id="KW-0472">Membrane</keyword>
<keyword evidence="3" id="KW-0378">Hydrolase</keyword>
<keyword evidence="1" id="KW-1133">Transmembrane helix</keyword>
<dbReference type="PROSITE" id="PS51257">
    <property type="entry name" value="PROKAR_LIPOPROTEIN"/>
    <property type="match status" value="1"/>
</dbReference>
<dbReference type="PANTHER" id="PTHR42678">
    <property type="entry name" value="AMIDASE"/>
    <property type="match status" value="1"/>
</dbReference>
<gene>
    <name evidence="3" type="ORF">ACFPFU_25090</name>
</gene>
<dbReference type="SUPFAM" id="SSF75304">
    <property type="entry name" value="Amidase signature (AS) enzymes"/>
    <property type="match status" value="1"/>
</dbReference>
<keyword evidence="4" id="KW-1185">Reference proteome</keyword>
<feature type="domain" description="Amidase" evidence="2">
    <location>
        <begin position="69"/>
        <end position="518"/>
    </location>
</feature>
<keyword evidence="1" id="KW-0812">Transmembrane</keyword>
<dbReference type="GO" id="GO:0004040">
    <property type="term" value="F:amidase activity"/>
    <property type="evidence" value="ECO:0007669"/>
    <property type="project" value="UniProtKB-EC"/>
</dbReference>
<evidence type="ECO:0000259" key="2">
    <source>
        <dbReference type="Pfam" id="PF01425"/>
    </source>
</evidence>
<accession>A0ABV9T966</accession>
<comment type="caution">
    <text evidence="3">The sequence shown here is derived from an EMBL/GenBank/DDBJ whole genome shotgun (WGS) entry which is preliminary data.</text>
</comment>
<reference evidence="4" key="1">
    <citation type="journal article" date="2019" name="Int. J. Syst. Evol. Microbiol.">
        <title>The Global Catalogue of Microorganisms (GCM) 10K type strain sequencing project: providing services to taxonomists for standard genome sequencing and annotation.</title>
        <authorList>
            <consortium name="The Broad Institute Genomics Platform"/>
            <consortium name="The Broad Institute Genome Sequencing Center for Infectious Disease"/>
            <person name="Wu L."/>
            <person name="Ma J."/>
        </authorList>
    </citation>
    <scope>NUCLEOTIDE SEQUENCE [LARGE SCALE GENOMIC DNA]</scope>
    <source>
        <strain evidence="4">CGMCC 4.7466</strain>
    </source>
</reference>
<sequence length="541" mass="59424">MKIKTFDERYKTGFWFLSFKVTITMTFLFFASCQSNSQKKQESGDFPYMEWEAAQFLEHYKEGTLTVREVVEAYLQRIEALDRSGPCLQAVLEINPDALAIAEELDEMLQQGKFKGPLHGIPVLLKDNIDTHDQMHTTAGSRAMAGSRPLQDSYVAKKLRESGAVILGKTNLSEWANFRGELSSSGWSGLGGQTKSPYILDRNPCGSSSGSAVAVAANLTVLAIGTETNGSIVCPSHANGIVGIKPTVGLISRSGIIPISFTQDTPGPMARTVRDAALCLGVLAGVDEADEKTAESEGNFHLDYTEFLNEQGLKGKRIGWFTGPSGKNFKVDKLMQEAVEWIKKQDVEVVEIERISAPNTGSKSFEVMLFEYKDGLNKYFSSLGSEAVIKDLEDLIAFNREDEISLRYYNQKYLEMAQAKEGLDAQAYREALAGLLIGSRRDGIDRVMNEHGLHAIMAPTGSPAWKTDWVNGDSFQAGSSSPAAHAGYPNITVPMGMIDGLPVGISFFGKAWSEPLLLEIAYAFEQGTRHREPPKMLLRSN</sequence>
<dbReference type="NCBIfam" id="NF006006">
    <property type="entry name" value="PRK08137.1"/>
    <property type="match status" value="1"/>
</dbReference>
<name>A0ABV9T966_9BACT</name>
<evidence type="ECO:0000313" key="4">
    <source>
        <dbReference type="Proteomes" id="UP001595818"/>
    </source>
</evidence>
<evidence type="ECO:0000256" key="1">
    <source>
        <dbReference type="SAM" id="Phobius"/>
    </source>
</evidence>
<dbReference type="EMBL" id="JBHSJJ010000027">
    <property type="protein sequence ID" value="MFC4875003.1"/>
    <property type="molecule type" value="Genomic_DNA"/>
</dbReference>
<proteinExistence type="predicted"/>
<dbReference type="PANTHER" id="PTHR42678:SF34">
    <property type="entry name" value="OS04G0183300 PROTEIN"/>
    <property type="match status" value="1"/>
</dbReference>